<gene>
    <name evidence="7" type="ORF">QYE77_07860</name>
</gene>
<dbReference type="Pfam" id="PF00324">
    <property type="entry name" value="AA_permease"/>
    <property type="match status" value="1"/>
</dbReference>
<evidence type="ECO:0000259" key="6">
    <source>
        <dbReference type="Pfam" id="PF00324"/>
    </source>
</evidence>
<evidence type="ECO:0000256" key="1">
    <source>
        <dbReference type="ARBA" id="ARBA00004141"/>
    </source>
</evidence>
<accession>A0ABU3NMY1</accession>
<feature type="transmembrane region" description="Helical" evidence="5">
    <location>
        <begin position="343"/>
        <end position="364"/>
    </location>
</feature>
<evidence type="ECO:0000313" key="8">
    <source>
        <dbReference type="Proteomes" id="UP001254165"/>
    </source>
</evidence>
<comment type="subcellular location">
    <subcellularLocation>
        <location evidence="1">Membrane</location>
        <topology evidence="1">Multi-pass membrane protein</topology>
    </subcellularLocation>
</comment>
<sequence>MPDDVVTSPAESVEEFGYKQELKRYLSFWDLLVYGLVFMVPIAPMGIYGVVAEISQGMVPLTYLIGAVAMVFTALSYWRMAQAFPIAGSVYSYAQRGLNPHVGFLAGWAILIDYILVPALVYLVAALWLSAEIPAIPVWGWILMFLILNSVLNLLGIDVMARSMWVMLGIELLAFFAFVVAAIIYVAKGGGVGAFSLAPFFNPEKFNWQFVLTATSVSVLSYLGFDAISTLAEETRNPRLMIGRSMVAALGLLAFFFMTQTWLAALVWPDYTTFPNTDVAFFYIAQEAGGTVVRLLALIGTVLAWGIGDGIAAQAAVSRVLFGMARDEQLPKFLAWVHPKYKTPWIAIFVVALITLPIATLLDLEVLSSLVNFGALTAFMVLHITVIAYYFFYKKERSPQGILNYLVLPLIGLVIIGFVWANLNIHAKTLGFIWLGVGFVVLLIVSRGFRKVPPALQV</sequence>
<dbReference type="Proteomes" id="UP001254165">
    <property type="component" value="Unassembled WGS sequence"/>
</dbReference>
<keyword evidence="8" id="KW-1185">Reference proteome</keyword>
<feature type="transmembrane region" description="Helical" evidence="5">
    <location>
        <begin position="136"/>
        <end position="157"/>
    </location>
</feature>
<name>A0ABU3NMY1_9CHLR</name>
<dbReference type="InterPro" id="IPR004841">
    <property type="entry name" value="AA-permease/SLC12A_dom"/>
</dbReference>
<dbReference type="Gene3D" id="1.20.1740.10">
    <property type="entry name" value="Amino acid/polyamine transporter I"/>
    <property type="match status" value="1"/>
</dbReference>
<keyword evidence="4 5" id="KW-0472">Membrane</keyword>
<feature type="domain" description="Amino acid permease/ SLC12A" evidence="6">
    <location>
        <begin position="45"/>
        <end position="424"/>
    </location>
</feature>
<evidence type="ECO:0000313" key="7">
    <source>
        <dbReference type="EMBL" id="MDT8898182.1"/>
    </source>
</evidence>
<dbReference type="RefSeq" id="WP_315624827.1">
    <property type="nucleotide sequence ID" value="NZ_JAUHMF010000001.1"/>
</dbReference>
<dbReference type="EMBL" id="JAUHMF010000001">
    <property type="protein sequence ID" value="MDT8898182.1"/>
    <property type="molecule type" value="Genomic_DNA"/>
</dbReference>
<feature type="transmembrane region" description="Helical" evidence="5">
    <location>
        <begin position="63"/>
        <end position="81"/>
    </location>
</feature>
<keyword evidence="2 5" id="KW-0812">Transmembrane</keyword>
<dbReference type="PIRSF" id="PIRSF006060">
    <property type="entry name" value="AA_transporter"/>
    <property type="match status" value="1"/>
</dbReference>
<dbReference type="InterPro" id="IPR050367">
    <property type="entry name" value="APC_superfamily"/>
</dbReference>
<comment type="caution">
    <text evidence="7">The sequence shown here is derived from an EMBL/GenBank/DDBJ whole genome shotgun (WGS) entry which is preliminary data.</text>
</comment>
<evidence type="ECO:0000256" key="3">
    <source>
        <dbReference type="ARBA" id="ARBA00022989"/>
    </source>
</evidence>
<organism evidence="7 8">
    <name type="scientific">Thermanaerothrix solaris</name>
    <dbReference type="NCBI Taxonomy" id="3058434"/>
    <lineage>
        <taxon>Bacteria</taxon>
        <taxon>Bacillati</taxon>
        <taxon>Chloroflexota</taxon>
        <taxon>Anaerolineae</taxon>
        <taxon>Anaerolineales</taxon>
        <taxon>Anaerolineaceae</taxon>
        <taxon>Thermanaerothrix</taxon>
    </lineage>
</organism>
<feature type="transmembrane region" description="Helical" evidence="5">
    <location>
        <begin position="403"/>
        <end position="423"/>
    </location>
</feature>
<reference evidence="7 8" key="1">
    <citation type="submission" date="2023-07" db="EMBL/GenBank/DDBJ databases">
        <title>Novel species of Thermanaerothrix with wide hydrolytic capabilities.</title>
        <authorList>
            <person name="Zayulina K.S."/>
            <person name="Podosokorskaya O.A."/>
            <person name="Elcheninov A.G."/>
        </authorList>
    </citation>
    <scope>NUCLEOTIDE SEQUENCE [LARGE SCALE GENOMIC DNA]</scope>
    <source>
        <strain evidence="7 8">4228-RoL</strain>
    </source>
</reference>
<evidence type="ECO:0000256" key="5">
    <source>
        <dbReference type="SAM" id="Phobius"/>
    </source>
</evidence>
<evidence type="ECO:0000256" key="2">
    <source>
        <dbReference type="ARBA" id="ARBA00022692"/>
    </source>
</evidence>
<keyword evidence="3 5" id="KW-1133">Transmembrane helix</keyword>
<protein>
    <submittedName>
        <fullName evidence="7">APC family permease</fullName>
    </submittedName>
</protein>
<feature type="transmembrane region" description="Helical" evidence="5">
    <location>
        <begin position="102"/>
        <end position="130"/>
    </location>
</feature>
<feature type="transmembrane region" description="Helical" evidence="5">
    <location>
        <begin position="370"/>
        <end position="391"/>
    </location>
</feature>
<feature type="transmembrane region" description="Helical" evidence="5">
    <location>
        <begin position="206"/>
        <end position="225"/>
    </location>
</feature>
<dbReference type="PANTHER" id="PTHR42770:SF16">
    <property type="entry name" value="AMINO ACID PERMEASE"/>
    <property type="match status" value="1"/>
</dbReference>
<evidence type="ECO:0000256" key="4">
    <source>
        <dbReference type="ARBA" id="ARBA00023136"/>
    </source>
</evidence>
<feature type="transmembrane region" description="Helical" evidence="5">
    <location>
        <begin position="164"/>
        <end position="186"/>
    </location>
</feature>
<feature type="transmembrane region" description="Helical" evidence="5">
    <location>
        <begin position="246"/>
        <end position="268"/>
    </location>
</feature>
<feature type="transmembrane region" description="Helical" evidence="5">
    <location>
        <begin position="31"/>
        <end position="51"/>
    </location>
</feature>
<dbReference type="PANTHER" id="PTHR42770">
    <property type="entry name" value="AMINO ACID TRANSPORTER-RELATED"/>
    <property type="match status" value="1"/>
</dbReference>
<proteinExistence type="predicted"/>
<feature type="transmembrane region" description="Helical" evidence="5">
    <location>
        <begin position="429"/>
        <end position="449"/>
    </location>
</feature>